<comment type="caution">
    <text evidence="7">The sequence shown here is derived from an EMBL/GenBank/DDBJ whole genome shotgun (WGS) entry which is preliminary data.</text>
</comment>
<comment type="similarity">
    <text evidence="2 4">Belongs to the bacterial solute-binding protein 3 family.</text>
</comment>
<dbReference type="RefSeq" id="WP_326840679.1">
    <property type="nucleotide sequence ID" value="NZ_SVNY01000005.1"/>
</dbReference>
<keyword evidence="3 5" id="KW-0732">Signal</keyword>
<evidence type="ECO:0000259" key="6">
    <source>
        <dbReference type="SMART" id="SM00062"/>
    </source>
</evidence>
<evidence type="ECO:0000313" key="7">
    <source>
        <dbReference type="EMBL" id="MBE6834090.1"/>
    </source>
</evidence>
<organism evidence="7 8">
    <name type="scientific">Faecalispora sporosphaeroides</name>
    <dbReference type="NCBI Taxonomy" id="1549"/>
    <lineage>
        <taxon>Bacteria</taxon>
        <taxon>Bacillati</taxon>
        <taxon>Bacillota</taxon>
        <taxon>Clostridia</taxon>
        <taxon>Eubacteriales</taxon>
        <taxon>Oscillospiraceae</taxon>
        <taxon>Faecalispora</taxon>
    </lineage>
</organism>
<name>A0A928Q5Q3_9FIRM</name>
<reference evidence="7" key="1">
    <citation type="submission" date="2019-04" db="EMBL/GenBank/DDBJ databases">
        <title>Evolution of Biomass-Degrading Anaerobic Consortia Revealed by Metagenomics.</title>
        <authorList>
            <person name="Peng X."/>
        </authorList>
    </citation>
    <scope>NUCLEOTIDE SEQUENCE</scope>
    <source>
        <strain evidence="7">SIG551</strain>
    </source>
</reference>
<feature type="chain" id="PRO_5038408898" evidence="5">
    <location>
        <begin position="20"/>
        <end position="283"/>
    </location>
</feature>
<dbReference type="InterPro" id="IPR018313">
    <property type="entry name" value="SBP_3_CS"/>
</dbReference>
<accession>A0A928Q5Q3</accession>
<dbReference type="SUPFAM" id="SSF53850">
    <property type="entry name" value="Periplasmic binding protein-like II"/>
    <property type="match status" value="1"/>
</dbReference>
<dbReference type="GO" id="GO:0030313">
    <property type="term" value="C:cell envelope"/>
    <property type="evidence" value="ECO:0007669"/>
    <property type="project" value="UniProtKB-SubCell"/>
</dbReference>
<proteinExistence type="inferred from homology"/>
<dbReference type="Pfam" id="PF00497">
    <property type="entry name" value="SBP_bac_3"/>
    <property type="match status" value="1"/>
</dbReference>
<evidence type="ECO:0000256" key="2">
    <source>
        <dbReference type="ARBA" id="ARBA00010333"/>
    </source>
</evidence>
<dbReference type="Proteomes" id="UP000754750">
    <property type="component" value="Unassembled WGS sequence"/>
</dbReference>
<dbReference type="AlphaFoldDB" id="A0A928Q5Q3"/>
<dbReference type="Gene3D" id="3.40.190.10">
    <property type="entry name" value="Periplasmic binding protein-like II"/>
    <property type="match status" value="2"/>
</dbReference>
<evidence type="ECO:0000256" key="3">
    <source>
        <dbReference type="ARBA" id="ARBA00022729"/>
    </source>
</evidence>
<sequence>MKKLLASLLALTISLGMTACGQGNQPASSAAGADESLNKVEKAGTLVVGLDDAFPPMGYKDTKTGELIGFDIDLAKEACKRLGVELKLQPIDWSNKQAELDNGNVDCLWNGFSKTPERAEAMALSIPYMSNNQIILVKTESAYKTLKDLSGRVIGVQSDSSAEAALNAVENKEFKSSLKQVVQIDDYTKAILEIQNGTIDAISIDEVVARFYLKNQPGSFRILENGGTAISLASEDYVVGMRKNDLALKDKIDETLHAMAKDGTMKTISEKWFGEDVTTVDVK</sequence>
<comment type="subcellular location">
    <subcellularLocation>
        <location evidence="1">Cell envelope</location>
    </subcellularLocation>
</comment>
<feature type="domain" description="Solute-binding protein family 3/N-terminal" evidence="6">
    <location>
        <begin position="45"/>
        <end position="276"/>
    </location>
</feature>
<evidence type="ECO:0000313" key="8">
    <source>
        <dbReference type="Proteomes" id="UP000754750"/>
    </source>
</evidence>
<dbReference type="PROSITE" id="PS51257">
    <property type="entry name" value="PROKAR_LIPOPROTEIN"/>
    <property type="match status" value="1"/>
</dbReference>
<dbReference type="InterPro" id="IPR001638">
    <property type="entry name" value="Solute-binding_3/MltF_N"/>
</dbReference>
<dbReference type="EMBL" id="SVNY01000005">
    <property type="protein sequence ID" value="MBE6834090.1"/>
    <property type="molecule type" value="Genomic_DNA"/>
</dbReference>
<dbReference type="PANTHER" id="PTHR35936:SF34">
    <property type="entry name" value="ABC TRANSPORTER EXTRACELLULAR-BINDING PROTEIN YCKB-RELATED"/>
    <property type="match status" value="1"/>
</dbReference>
<protein>
    <submittedName>
        <fullName evidence="7">Amino acid ABC transporter substrate-binding protein</fullName>
    </submittedName>
</protein>
<evidence type="ECO:0000256" key="1">
    <source>
        <dbReference type="ARBA" id="ARBA00004196"/>
    </source>
</evidence>
<dbReference type="PANTHER" id="PTHR35936">
    <property type="entry name" value="MEMBRANE-BOUND LYTIC MUREIN TRANSGLYCOSYLASE F"/>
    <property type="match status" value="1"/>
</dbReference>
<evidence type="ECO:0000256" key="5">
    <source>
        <dbReference type="SAM" id="SignalP"/>
    </source>
</evidence>
<dbReference type="SMART" id="SM00062">
    <property type="entry name" value="PBPb"/>
    <property type="match status" value="1"/>
</dbReference>
<gene>
    <name evidence="7" type="ORF">E7512_11045</name>
</gene>
<dbReference type="PROSITE" id="PS01039">
    <property type="entry name" value="SBP_BACTERIAL_3"/>
    <property type="match status" value="1"/>
</dbReference>
<evidence type="ECO:0000256" key="4">
    <source>
        <dbReference type="RuleBase" id="RU003744"/>
    </source>
</evidence>
<dbReference type="CDD" id="cd00996">
    <property type="entry name" value="PBP2_AatB_like"/>
    <property type="match status" value="1"/>
</dbReference>
<feature type="signal peptide" evidence="5">
    <location>
        <begin position="1"/>
        <end position="19"/>
    </location>
</feature>